<name>A0A8H5BIX0_9AGAR</name>
<dbReference type="SUPFAM" id="SSF52047">
    <property type="entry name" value="RNI-like"/>
    <property type="match status" value="1"/>
</dbReference>
<dbReference type="AlphaFoldDB" id="A0A8H5BIX0"/>
<comment type="caution">
    <text evidence="1">The sequence shown here is derived from an EMBL/GenBank/DDBJ whole genome shotgun (WGS) entry which is preliminary data.</text>
</comment>
<accession>A0A8H5BIX0</accession>
<dbReference type="Proteomes" id="UP000541558">
    <property type="component" value="Unassembled WGS sequence"/>
</dbReference>
<evidence type="ECO:0000313" key="2">
    <source>
        <dbReference type="Proteomes" id="UP000541558"/>
    </source>
</evidence>
<evidence type="ECO:0000313" key="1">
    <source>
        <dbReference type="EMBL" id="KAF5324006.1"/>
    </source>
</evidence>
<organism evidence="1 2">
    <name type="scientific">Ephemerocybe angulata</name>
    <dbReference type="NCBI Taxonomy" id="980116"/>
    <lineage>
        <taxon>Eukaryota</taxon>
        <taxon>Fungi</taxon>
        <taxon>Dikarya</taxon>
        <taxon>Basidiomycota</taxon>
        <taxon>Agaricomycotina</taxon>
        <taxon>Agaricomycetes</taxon>
        <taxon>Agaricomycetidae</taxon>
        <taxon>Agaricales</taxon>
        <taxon>Agaricineae</taxon>
        <taxon>Psathyrellaceae</taxon>
        <taxon>Ephemerocybe</taxon>
    </lineage>
</organism>
<dbReference type="OrthoDB" id="3011922at2759"/>
<protein>
    <recommendedName>
        <fullName evidence="3">F-box domain-containing protein</fullName>
    </recommendedName>
</protein>
<dbReference type="EMBL" id="JAACJK010000165">
    <property type="protein sequence ID" value="KAF5324006.1"/>
    <property type="molecule type" value="Genomic_DNA"/>
</dbReference>
<proteinExistence type="predicted"/>
<gene>
    <name evidence="1" type="ORF">D9611_008262</name>
</gene>
<sequence>MTSTSYSSWAVPRYSHGAPLATITEEEEPEMNLLYKSSTPAIRTDYSKLLPVYAETPLQTSEPLCRTSPPTFQGFPVEVLSAVFKNLQDRQLTPTRQSLYEGAIALLRTSHVSSYFRQVVLHDPSLWSAVPFLNDFPFEFLDAAMTRSKPLPLQLHVMLDDTISGEESVWDLVAQNANRVSQLLVEIEDAYRGARLKHLLLSSARSLVQCTVHFLGDEMLYLNFLERPGVQLFNGDSPKLRTLRLINCFIPSSDYTLPTLSGVSIQHTGTPWNDGVPPTNVQRFDAPGNSFTFLRSLTLIHCVQCMVPRGPVPFPSLQRLVLVATPVDCWQLSRTLELPPACSRDITVGFRSLQPLSLEHAAAVAECIRGFVPCEMGYTHCAVDMNDTCPSLSLSTKESGKPADVTVRFDLLELDVQLGGVLVVLLKMFTSSTLPNHTIADADPFLYRLWEELALVLRSPLVEPSILDLEFAQGSSAPHFLAALVKAMPNLRELTTRTPDVWANPRLRHLLKRRNAPALKKLTIPYENVTDLAVDELTQFLKSRPDVDQVSFQVHSPTVMSMGYAAEGDISSTIRVIADNFPDTVALEWVAR</sequence>
<evidence type="ECO:0008006" key="3">
    <source>
        <dbReference type="Google" id="ProtNLM"/>
    </source>
</evidence>
<reference evidence="1 2" key="1">
    <citation type="journal article" date="2020" name="ISME J.">
        <title>Uncovering the hidden diversity of litter-decomposition mechanisms in mushroom-forming fungi.</title>
        <authorList>
            <person name="Floudas D."/>
            <person name="Bentzer J."/>
            <person name="Ahren D."/>
            <person name="Johansson T."/>
            <person name="Persson P."/>
            <person name="Tunlid A."/>
        </authorList>
    </citation>
    <scope>NUCLEOTIDE SEQUENCE [LARGE SCALE GENOMIC DNA]</scope>
    <source>
        <strain evidence="1 2">CBS 175.51</strain>
    </source>
</reference>
<keyword evidence="2" id="KW-1185">Reference proteome</keyword>